<feature type="region of interest" description="Disordered" evidence="7">
    <location>
        <begin position="308"/>
        <end position="327"/>
    </location>
</feature>
<sequence length="906" mass="101592">MRLRARHLGRDEVVGRCLDALDKAVLGDVECRELHVGRVVEALFGLREEARGGIGKGKDGVGREAAPACTDFEDARVRSAAGEQMDKVAVSKTPRKSLTNARDLLRRHSALHITPGSKQILKKRPRSGSANLISRASQACSACAENHLRCDEEKPCARCRRRNIACVVPSKTTDGVQVRFANPDSPGSEEINSNQTSEESRGETDTLLSEGSQPLITPPMEIPASQEPDHSQLIDLGGNSHMPPDCIPSGPRDEFTSGLFTDAPSGVRTPRGSITFGLQTDLDFSMVDLSFLESYNSHVPFEFDEQAPSLSLSGSPYEARETPIERNPRGTRSMQRLRWRFVPDPQDHGYCEHENLLLPNEATGASSLTPESPEDAHSQSTTDQSLDFHSRDKILGIVLSQMKQPIPAVLSSFPSAQLLDSLIRYYLTAPFSTANTWIHRATFRPRQVCPELLLAMAAAGAVLTPDPSLRKLGFAMQEVVRLQLPSVFERNNTTIRDLHLHQAYLLYLEIGLWSGNSRKIEISEAFRQPLLTMVRRGGNFHHSAYPPLPARLEESGRSLEDTWRAWVYKEAYKRLVYRLFRLEAQVSMALFTSPLVTYVEMGPPLPAPAYLWEASSASQWKDAYHSSPLPSTGRIRTLNECVANLDLLETSRRVADIRLACGAVMHCIWGLVWEFRQLSSLLNGHSRYWDNDLLMVARHGQLSRILECFRIGYRDEVPVQLHFVMMHMYVSLEEVETLATSDDAGRAWEQPALSDWFKSEHCRHAIWHAGQVVRGIKCLPLQGLRDFMAIALYHASLTLWTYGVVFFHNMDNQSQQLAGPTLQQKVWLDGLECEDIQRFITLHRGIPVLQGLGHAEETVFVGDPQSVLETMIKVMQQNHHHETSKQTPPLVDNLVHLLEKLRDASK</sequence>
<keyword evidence="5" id="KW-0804">Transcription</keyword>
<evidence type="ECO:0000256" key="5">
    <source>
        <dbReference type="ARBA" id="ARBA00023163"/>
    </source>
</evidence>
<dbReference type="InterPro" id="IPR001138">
    <property type="entry name" value="Zn2Cys6_DnaBD"/>
</dbReference>
<dbReference type="PROSITE" id="PS50048">
    <property type="entry name" value="ZN2_CY6_FUNGAL_2"/>
    <property type="match status" value="1"/>
</dbReference>
<dbReference type="CDD" id="cd00067">
    <property type="entry name" value="GAL4"/>
    <property type="match status" value="1"/>
</dbReference>
<evidence type="ECO:0000313" key="10">
    <source>
        <dbReference type="Proteomes" id="UP000813423"/>
    </source>
</evidence>
<proteinExistence type="predicted"/>
<evidence type="ECO:0000256" key="2">
    <source>
        <dbReference type="ARBA" id="ARBA00022833"/>
    </source>
</evidence>
<dbReference type="GO" id="GO:0008270">
    <property type="term" value="F:zinc ion binding"/>
    <property type="evidence" value="ECO:0007669"/>
    <property type="project" value="InterPro"/>
</dbReference>
<gene>
    <name evidence="9" type="ORF">KXV57_003575</name>
</gene>
<organism evidence="9 10">
    <name type="scientific">Aspergillus fumigatus</name>
    <name type="common">Neosartorya fumigata</name>
    <dbReference type="NCBI Taxonomy" id="746128"/>
    <lineage>
        <taxon>Eukaryota</taxon>
        <taxon>Fungi</taxon>
        <taxon>Dikarya</taxon>
        <taxon>Ascomycota</taxon>
        <taxon>Pezizomycotina</taxon>
        <taxon>Eurotiomycetes</taxon>
        <taxon>Eurotiomycetidae</taxon>
        <taxon>Eurotiales</taxon>
        <taxon>Aspergillaceae</taxon>
        <taxon>Aspergillus</taxon>
        <taxon>Aspergillus subgen. Fumigati</taxon>
    </lineage>
</organism>
<keyword evidence="2" id="KW-0862">Zinc</keyword>
<dbReference type="EMBL" id="JAIBSC010000021">
    <property type="protein sequence ID" value="KAH1908313.1"/>
    <property type="molecule type" value="Genomic_DNA"/>
</dbReference>
<feature type="compositionally biased region" description="Basic and acidic residues" evidence="7">
    <location>
        <begin position="318"/>
        <end position="327"/>
    </location>
</feature>
<evidence type="ECO:0000256" key="3">
    <source>
        <dbReference type="ARBA" id="ARBA00023015"/>
    </source>
</evidence>
<keyword evidence="1" id="KW-0479">Metal-binding</keyword>
<evidence type="ECO:0000313" key="9">
    <source>
        <dbReference type="EMBL" id="KAH1908313.1"/>
    </source>
</evidence>
<dbReference type="InterPro" id="IPR036864">
    <property type="entry name" value="Zn2-C6_fun-type_DNA-bd_sf"/>
</dbReference>
<dbReference type="GO" id="GO:0006351">
    <property type="term" value="P:DNA-templated transcription"/>
    <property type="evidence" value="ECO:0007669"/>
    <property type="project" value="InterPro"/>
</dbReference>
<keyword evidence="3" id="KW-0805">Transcription regulation</keyword>
<comment type="caution">
    <text evidence="9">The sequence shown here is derived from an EMBL/GenBank/DDBJ whole genome shotgun (WGS) entry which is preliminary data.</text>
</comment>
<dbReference type="GO" id="GO:0003677">
    <property type="term" value="F:DNA binding"/>
    <property type="evidence" value="ECO:0007669"/>
    <property type="project" value="UniProtKB-KW"/>
</dbReference>
<feature type="region of interest" description="Disordered" evidence="7">
    <location>
        <begin position="363"/>
        <end position="385"/>
    </location>
</feature>
<name>A0A9P8SWJ7_ASPFM</name>
<dbReference type="GO" id="GO:0000981">
    <property type="term" value="F:DNA-binding transcription factor activity, RNA polymerase II-specific"/>
    <property type="evidence" value="ECO:0007669"/>
    <property type="project" value="InterPro"/>
</dbReference>
<dbReference type="PANTHER" id="PTHR47660">
    <property type="entry name" value="TRANSCRIPTION FACTOR WITH C2H2 AND ZN(2)-CYS(6) DNA BINDING DOMAIN (EUROFUNG)-RELATED-RELATED"/>
    <property type="match status" value="1"/>
</dbReference>
<reference evidence="9" key="1">
    <citation type="submission" date="2021-08" db="EMBL/GenBank/DDBJ databases">
        <title>Global Aspergillus fumigatus from environmental and clinical sources.</title>
        <authorList>
            <person name="Barber A."/>
            <person name="Sae-Ong T."/>
        </authorList>
    </citation>
    <scope>NUCLEOTIDE SEQUENCE</scope>
    <source>
        <strain evidence="9">NRZ-2016-071</strain>
    </source>
</reference>
<evidence type="ECO:0000256" key="4">
    <source>
        <dbReference type="ARBA" id="ARBA00023125"/>
    </source>
</evidence>
<dbReference type="AlphaFoldDB" id="A0A9P8SWJ7"/>
<dbReference type="SUPFAM" id="SSF57701">
    <property type="entry name" value="Zn2/Cys6 DNA-binding domain"/>
    <property type="match status" value="1"/>
</dbReference>
<keyword evidence="6" id="KW-0539">Nucleus</keyword>
<feature type="domain" description="Zn(2)-C6 fungal-type" evidence="8">
    <location>
        <begin position="139"/>
        <end position="168"/>
    </location>
</feature>
<protein>
    <recommendedName>
        <fullName evidence="8">Zn(2)-C6 fungal-type domain-containing protein</fullName>
    </recommendedName>
</protein>
<dbReference type="PROSITE" id="PS00463">
    <property type="entry name" value="ZN2_CY6_FUNGAL_1"/>
    <property type="match status" value="1"/>
</dbReference>
<feature type="region of interest" description="Disordered" evidence="7">
    <location>
        <begin position="177"/>
        <end position="210"/>
    </location>
</feature>
<dbReference type="Pfam" id="PF00172">
    <property type="entry name" value="Zn_clus"/>
    <property type="match status" value="1"/>
</dbReference>
<keyword evidence="4" id="KW-0238">DNA-binding</keyword>
<dbReference type="Pfam" id="PF04082">
    <property type="entry name" value="Fungal_trans"/>
    <property type="match status" value="1"/>
</dbReference>
<evidence type="ECO:0000256" key="1">
    <source>
        <dbReference type="ARBA" id="ARBA00022723"/>
    </source>
</evidence>
<dbReference type="SMART" id="SM00066">
    <property type="entry name" value="GAL4"/>
    <property type="match status" value="1"/>
</dbReference>
<dbReference type="Gene3D" id="4.10.240.10">
    <property type="entry name" value="Zn(2)-C6 fungal-type DNA-binding domain"/>
    <property type="match status" value="1"/>
</dbReference>
<dbReference type="PANTHER" id="PTHR47660:SF7">
    <property type="entry name" value="TRANSCRIPTION FACTOR WITH C2H2 AND ZN(2)-CYS(6) DNA BINDING DOMAIN (EUROFUNG)"/>
    <property type="match status" value="1"/>
</dbReference>
<accession>A0A9P8SWJ7</accession>
<dbReference type="Proteomes" id="UP000813423">
    <property type="component" value="Unassembled WGS sequence"/>
</dbReference>
<dbReference type="InterPro" id="IPR007219">
    <property type="entry name" value="XnlR_reg_dom"/>
</dbReference>
<evidence type="ECO:0000259" key="8">
    <source>
        <dbReference type="PROSITE" id="PS50048"/>
    </source>
</evidence>
<evidence type="ECO:0000256" key="6">
    <source>
        <dbReference type="ARBA" id="ARBA00023242"/>
    </source>
</evidence>
<evidence type="ECO:0000256" key="7">
    <source>
        <dbReference type="SAM" id="MobiDB-lite"/>
    </source>
</evidence>